<sequence length="208" mass="21989">MRLTVFGATGRVGHTLVHDALGLGHEVTAYVRDPKRLGLKHGRLFVKKGSLEDGTTVAEALRGAEVVVSAIGARDATHAVTVVTEATRSIVTAMKSEGLKRLVTVGAAGLLPHPAGGLAGEHGLPPFLRHAFEDHRGAFQVLQESELDWVVVCPPVMPSGVKTGKYRTAVESLPTGGRQVYAEDVADFTLKTALGAEHHRVRVGIVGD</sequence>
<dbReference type="Proteomes" id="UP000028547">
    <property type="component" value="Unassembled WGS sequence"/>
</dbReference>
<proteinExistence type="predicted"/>
<dbReference type="PANTHER" id="PTHR43355">
    <property type="entry name" value="FLAVIN REDUCTASE (NADPH)"/>
    <property type="match status" value="1"/>
</dbReference>
<evidence type="ECO:0000313" key="2">
    <source>
        <dbReference type="EMBL" id="KFA90755.1"/>
    </source>
</evidence>
<protein>
    <recommendedName>
        <fullName evidence="1">NAD(P)-binding domain-containing protein</fullName>
    </recommendedName>
</protein>
<dbReference type="PANTHER" id="PTHR43355:SF2">
    <property type="entry name" value="FLAVIN REDUCTASE (NADPH)"/>
    <property type="match status" value="1"/>
</dbReference>
<dbReference type="SUPFAM" id="SSF51735">
    <property type="entry name" value="NAD(P)-binding Rossmann-fold domains"/>
    <property type="match status" value="1"/>
</dbReference>
<name>A0A084SQM0_9BACT</name>
<evidence type="ECO:0000313" key="3">
    <source>
        <dbReference type="Proteomes" id="UP000028547"/>
    </source>
</evidence>
<dbReference type="InterPro" id="IPR051606">
    <property type="entry name" value="Polyketide_Oxido-like"/>
</dbReference>
<accession>A0A084SQM0</accession>
<dbReference type="Pfam" id="PF13460">
    <property type="entry name" value="NAD_binding_10"/>
    <property type="match status" value="1"/>
</dbReference>
<feature type="domain" description="NAD(P)-binding" evidence="1">
    <location>
        <begin position="7"/>
        <end position="191"/>
    </location>
</feature>
<dbReference type="AlphaFoldDB" id="A0A084SQM0"/>
<comment type="caution">
    <text evidence="2">The sequence shown here is derived from an EMBL/GenBank/DDBJ whole genome shotgun (WGS) entry which is preliminary data.</text>
</comment>
<dbReference type="InterPro" id="IPR016040">
    <property type="entry name" value="NAD(P)-bd_dom"/>
</dbReference>
<dbReference type="EMBL" id="JPMI01000177">
    <property type="protein sequence ID" value="KFA90755.1"/>
    <property type="molecule type" value="Genomic_DNA"/>
</dbReference>
<dbReference type="RefSeq" id="WP_043401093.1">
    <property type="nucleotide sequence ID" value="NZ_JPMI01000177.1"/>
</dbReference>
<gene>
    <name evidence="2" type="ORF">Q664_26330</name>
</gene>
<reference evidence="2 3" key="1">
    <citation type="submission" date="2014-07" db="EMBL/GenBank/DDBJ databases">
        <title>Draft Genome Sequence of Gephyronic Acid Producer, Cystobacter violaceus Strain Cb vi76.</title>
        <authorList>
            <person name="Stevens D.C."/>
            <person name="Young J."/>
            <person name="Carmichael R."/>
            <person name="Tan J."/>
            <person name="Taylor R.E."/>
        </authorList>
    </citation>
    <scope>NUCLEOTIDE SEQUENCE [LARGE SCALE GENOMIC DNA]</scope>
    <source>
        <strain evidence="2 3">Cb vi76</strain>
    </source>
</reference>
<dbReference type="CDD" id="cd05244">
    <property type="entry name" value="BVR-B_like_SDR_a"/>
    <property type="match status" value="1"/>
</dbReference>
<dbReference type="InterPro" id="IPR036291">
    <property type="entry name" value="NAD(P)-bd_dom_sf"/>
</dbReference>
<dbReference type="Gene3D" id="3.40.50.720">
    <property type="entry name" value="NAD(P)-binding Rossmann-like Domain"/>
    <property type="match status" value="1"/>
</dbReference>
<dbReference type="GO" id="GO:0016646">
    <property type="term" value="F:oxidoreductase activity, acting on the CH-NH group of donors, NAD or NADP as acceptor"/>
    <property type="evidence" value="ECO:0007669"/>
    <property type="project" value="TreeGrafter"/>
</dbReference>
<organism evidence="2 3">
    <name type="scientific">Archangium violaceum Cb vi76</name>
    <dbReference type="NCBI Taxonomy" id="1406225"/>
    <lineage>
        <taxon>Bacteria</taxon>
        <taxon>Pseudomonadati</taxon>
        <taxon>Myxococcota</taxon>
        <taxon>Myxococcia</taxon>
        <taxon>Myxococcales</taxon>
        <taxon>Cystobacterineae</taxon>
        <taxon>Archangiaceae</taxon>
        <taxon>Archangium</taxon>
    </lineage>
</organism>
<evidence type="ECO:0000259" key="1">
    <source>
        <dbReference type="Pfam" id="PF13460"/>
    </source>
</evidence>